<evidence type="ECO:0008006" key="2">
    <source>
        <dbReference type="Google" id="ProtNLM"/>
    </source>
</evidence>
<name>A0A212IVE3_9BACT</name>
<sequence length="208" mass="24621">MKKAKRYTWEICIQNTPLLKRKCAKCNNSSQFYCSDKFRVNAQKKIIDVWLIYRCIECDSTFNLTILSRIKPESIDKELYLKFLSNDTNIAWNYSSDLELMKRNNVEVCYKSIKYDIIHQIISLDDIINMEEEKIEFCIITKYNTHLKLSSVIRQCLNISISKLEKMIAAKIIELPEGIHLKKCIIKDQMLITLDSHKLKNFIEQLIR</sequence>
<dbReference type="RefSeq" id="WP_296938117.1">
    <property type="nucleotide sequence ID" value="NZ_LT599032.1"/>
</dbReference>
<dbReference type="AlphaFoldDB" id="A0A212IVE3"/>
<organism evidence="1">
    <name type="scientific">uncultured Dysgonomonas sp</name>
    <dbReference type="NCBI Taxonomy" id="206096"/>
    <lineage>
        <taxon>Bacteria</taxon>
        <taxon>Pseudomonadati</taxon>
        <taxon>Bacteroidota</taxon>
        <taxon>Bacteroidia</taxon>
        <taxon>Bacteroidales</taxon>
        <taxon>Dysgonomonadaceae</taxon>
        <taxon>Dysgonomonas</taxon>
        <taxon>environmental samples</taxon>
    </lineage>
</organism>
<proteinExistence type="predicted"/>
<reference evidence="1" key="1">
    <citation type="submission" date="2016-04" db="EMBL/GenBank/DDBJ databases">
        <authorList>
            <person name="Evans L.H."/>
            <person name="Alamgir A."/>
            <person name="Owens N."/>
            <person name="Weber N.D."/>
            <person name="Virtaneva K."/>
            <person name="Barbian K."/>
            <person name="Babar A."/>
            <person name="Rosenke K."/>
        </authorList>
    </citation>
    <scope>NUCLEOTIDE SEQUENCE</scope>
    <source>
        <strain evidence="1">86-1</strain>
    </source>
</reference>
<dbReference type="EMBL" id="FLUM01000001">
    <property type="protein sequence ID" value="SBV91160.1"/>
    <property type="molecule type" value="Genomic_DNA"/>
</dbReference>
<protein>
    <recommendedName>
        <fullName evidence="2">DUF1062 domain-containing protein</fullName>
    </recommendedName>
</protein>
<gene>
    <name evidence="1" type="ORF">KL86DYS1_10265</name>
</gene>
<accession>A0A212IVE3</accession>
<dbReference type="InterPro" id="IPR009412">
    <property type="entry name" value="DUF1062"/>
</dbReference>
<evidence type="ECO:0000313" key="1">
    <source>
        <dbReference type="EMBL" id="SBV91160.1"/>
    </source>
</evidence>
<dbReference type="Pfam" id="PF06353">
    <property type="entry name" value="DUF1062"/>
    <property type="match status" value="1"/>
</dbReference>